<evidence type="ECO:0000313" key="4">
    <source>
        <dbReference type="Proteomes" id="UP001454036"/>
    </source>
</evidence>
<reference evidence="3 4" key="1">
    <citation type="submission" date="2024-01" db="EMBL/GenBank/DDBJ databases">
        <title>The complete chloroplast genome sequence of Lithospermum erythrorhizon: insights into the phylogenetic relationship among Boraginaceae species and the maternal lineages of purple gromwells.</title>
        <authorList>
            <person name="Okada T."/>
            <person name="Watanabe K."/>
        </authorList>
    </citation>
    <scope>NUCLEOTIDE SEQUENCE [LARGE SCALE GENOMIC DNA]</scope>
</reference>
<dbReference type="Proteomes" id="UP001454036">
    <property type="component" value="Unassembled WGS sequence"/>
</dbReference>
<evidence type="ECO:0000313" key="3">
    <source>
        <dbReference type="EMBL" id="GAA0161167.1"/>
    </source>
</evidence>
<dbReference type="InterPro" id="IPR057518">
    <property type="entry name" value="GRDP_C"/>
</dbReference>
<accession>A0AAV3QAP3</accession>
<dbReference type="Pfam" id="PF25334">
    <property type="entry name" value="C2_GRDP"/>
    <property type="match status" value="1"/>
</dbReference>
<protein>
    <submittedName>
        <fullName evidence="3">Uncharacterized protein</fullName>
    </submittedName>
</protein>
<feature type="domain" description="GRDP C2" evidence="1">
    <location>
        <begin position="323"/>
        <end position="453"/>
    </location>
</feature>
<comment type="caution">
    <text evidence="3">The sequence shown here is derived from an EMBL/GenBank/DDBJ whole genome shotgun (WGS) entry which is preliminary data.</text>
</comment>
<gene>
    <name evidence="3" type="ORF">LIER_17543</name>
</gene>
<dbReference type="InterPro" id="IPR057458">
    <property type="entry name" value="GRDP_C2"/>
</dbReference>
<name>A0AAV3QAP3_LITER</name>
<keyword evidence="4" id="KW-1185">Reference proteome</keyword>
<dbReference type="PANTHER" id="PTHR34365:SF7">
    <property type="entry name" value="GLYCINE-RICH DOMAIN-CONTAINING PROTEIN 1"/>
    <property type="match status" value="1"/>
</dbReference>
<evidence type="ECO:0000259" key="1">
    <source>
        <dbReference type="Pfam" id="PF25334"/>
    </source>
</evidence>
<organism evidence="3 4">
    <name type="scientific">Lithospermum erythrorhizon</name>
    <name type="common">Purple gromwell</name>
    <name type="synonym">Lithospermum officinale var. erythrorhizon</name>
    <dbReference type="NCBI Taxonomy" id="34254"/>
    <lineage>
        <taxon>Eukaryota</taxon>
        <taxon>Viridiplantae</taxon>
        <taxon>Streptophyta</taxon>
        <taxon>Embryophyta</taxon>
        <taxon>Tracheophyta</taxon>
        <taxon>Spermatophyta</taxon>
        <taxon>Magnoliopsida</taxon>
        <taxon>eudicotyledons</taxon>
        <taxon>Gunneridae</taxon>
        <taxon>Pentapetalae</taxon>
        <taxon>asterids</taxon>
        <taxon>lamiids</taxon>
        <taxon>Boraginales</taxon>
        <taxon>Boraginaceae</taxon>
        <taxon>Boraginoideae</taxon>
        <taxon>Lithospermeae</taxon>
        <taxon>Lithospermum</taxon>
    </lineage>
</organism>
<feature type="domain" description="GRPD C-terminal" evidence="2">
    <location>
        <begin position="492"/>
        <end position="621"/>
    </location>
</feature>
<dbReference type="InterPro" id="IPR009836">
    <property type="entry name" value="GRDP-like"/>
</dbReference>
<dbReference type="Pfam" id="PF25335">
    <property type="entry name" value="GRDP_C"/>
    <property type="match status" value="1"/>
</dbReference>
<evidence type="ECO:0000259" key="2">
    <source>
        <dbReference type="Pfam" id="PF25335"/>
    </source>
</evidence>
<dbReference type="Pfam" id="PF07173">
    <property type="entry name" value="GRDP-like"/>
    <property type="match status" value="1"/>
</dbReference>
<proteinExistence type="predicted"/>
<dbReference type="EMBL" id="BAABME010004098">
    <property type="protein sequence ID" value="GAA0161167.1"/>
    <property type="molecule type" value="Genomic_DNA"/>
</dbReference>
<dbReference type="PANTHER" id="PTHR34365">
    <property type="entry name" value="ENOLASE (DUF1399)"/>
    <property type="match status" value="1"/>
</dbReference>
<sequence length="668" mass="76624">MEEEREWEEAQKVNISVDLVAAAKQQLQFLASIDRNRWLYHAPALHIAIYRYNAFWLPLLKRHTDSPSFEGPLVVPLDCEWVWHCHRLNPVRYKSDCEELYGNILDNQNVVSSIQGSSITNTQKAWTKLYPDQPYAFDYSADVDDDYAEKITALDKYSKYDLLSAIQRQAPFFYQVSRPHMKNDLYLEGAVARYKGFLHLIKRIKERSIKWFSVPTYDIDLIWHTHQLHPVSYCNDLLNIMGKILEHDDTDSDRTKGNKLDVGFSGTTKNFEEMYGCRYWRAGAMYRGNAPIPLMDTPYPISSQIKDIRSVEDRNNVHIREFNVMEVMLEFVSVKNLQEQHKGSHYVSFSKTQPDAIFNAKRKLTILSESGKKQVACFQCEPTGLMLIELMSCPLSSNPLSNPSRTLGSCSIAFEDILVPESGLIMEKWLELTSSAYSKRSKPISLRVAMSVTFPSPAPFVLHMLRNRSSLKGSCYFPLPGRHQNARNSTRVVDEDGNEIITLQMRESKKTNSKDKFGLRNEVVGILKTGELCKLAECVGKDWSFPSSIITTENNDNILIGHHIVQFYAGRKLEYEQKHCKMHSEELKYEKNFFTAVEFSAEEPYGRAVALLDLKSGTVTVKEKWMLLPSTVLAYMFGEIMSKEGYESIIQCLKKIGGYESGNQIQTQ</sequence>
<dbReference type="AlphaFoldDB" id="A0AAV3QAP3"/>